<dbReference type="SUPFAM" id="SSF54980">
    <property type="entry name" value="EF-G C-terminal domain-like"/>
    <property type="match status" value="1"/>
</dbReference>
<protein>
    <recommendedName>
        <fullName evidence="6">GTPase HflX</fullName>
    </recommendedName>
    <alternativeName>
        <fullName evidence="6">GTP-binding protein HflX</fullName>
    </alternativeName>
</protein>
<dbReference type="InterPro" id="IPR035647">
    <property type="entry name" value="EFG_III/V"/>
</dbReference>
<feature type="domain" description="Hflx-type G" evidence="10">
    <location>
        <begin position="199"/>
        <end position="368"/>
    </location>
</feature>
<dbReference type="AlphaFoldDB" id="A0A139SWB9"/>
<dbReference type="GO" id="GO:0003924">
    <property type="term" value="F:GTPase activity"/>
    <property type="evidence" value="ECO:0007669"/>
    <property type="project" value="UniProtKB-UniRule"/>
</dbReference>
<keyword evidence="1 6" id="KW-0963">Cytoplasm</keyword>
<evidence type="ECO:0000256" key="5">
    <source>
        <dbReference type="ARBA" id="ARBA00023134"/>
    </source>
</evidence>
<dbReference type="FunFam" id="3.40.50.11060:FF:000001">
    <property type="entry name" value="GTPase HflX"/>
    <property type="match status" value="1"/>
</dbReference>
<evidence type="ECO:0000256" key="3">
    <source>
        <dbReference type="ARBA" id="ARBA00022741"/>
    </source>
</evidence>
<dbReference type="NCBIfam" id="TIGR03156">
    <property type="entry name" value="GTP_HflX"/>
    <property type="match status" value="1"/>
</dbReference>
<dbReference type="Gene3D" id="3.40.50.300">
    <property type="entry name" value="P-loop containing nucleotide triphosphate hydrolases"/>
    <property type="match status" value="1"/>
</dbReference>
<dbReference type="PROSITE" id="PS51705">
    <property type="entry name" value="G_HFLX"/>
    <property type="match status" value="1"/>
</dbReference>
<evidence type="ECO:0000256" key="2">
    <source>
        <dbReference type="ARBA" id="ARBA00022723"/>
    </source>
</evidence>
<evidence type="ECO:0000256" key="4">
    <source>
        <dbReference type="ARBA" id="ARBA00022842"/>
    </source>
</evidence>
<keyword evidence="9" id="KW-0175">Coiled coil</keyword>
<evidence type="ECO:0000256" key="9">
    <source>
        <dbReference type="SAM" id="Coils"/>
    </source>
</evidence>
<dbReference type="PRINTS" id="PR00326">
    <property type="entry name" value="GTP1OBG"/>
</dbReference>
<dbReference type="EMBL" id="LSZO01000088">
    <property type="protein sequence ID" value="KXU38722.1"/>
    <property type="molecule type" value="Genomic_DNA"/>
</dbReference>
<dbReference type="PANTHER" id="PTHR10229:SF0">
    <property type="entry name" value="GTP-BINDING PROTEIN 6-RELATED"/>
    <property type="match status" value="1"/>
</dbReference>
<dbReference type="InterPro" id="IPR006073">
    <property type="entry name" value="GTP-bd"/>
</dbReference>
<dbReference type="Gene3D" id="3.40.50.11060">
    <property type="entry name" value="GTPase HflX, N-terminal domain"/>
    <property type="match status" value="1"/>
</dbReference>
<dbReference type="InterPro" id="IPR027417">
    <property type="entry name" value="P-loop_NTPase"/>
</dbReference>
<sequence length="436" mass="48934">MFFERHQGGERAILVHLDTQNPELSEDADEFRALATSAGAEILTFLEFPCQHPSPRFLIGSGKAEQLAQQVKALQAELIIFNHALTPSQERNLESFCACRVIDRIGLILDIFAQRARTHEGKLQVELAQLSHLSTRLVRGWTHLERQKGGIGLRGPGETQLESDRRLLRERIAHIKQRLAKVRRQREQARRRRRRAQIPTVSLVGYTNAGKSSLFNALTEGQVYAADQLFATLDPTLRRLDIPGFGPIILADTVGFIRHLPHRLIEAFRATLEESSNADLLLHVIDASGYEKEQQMEQVSAVLKEIGAGELPLLEVCNKIDLLDDERAQPLLQRDSNGCAVRIWLSAQNGQGLDGLLKAMAERLGQDVFRGTLRLPGQAGRLRAKFFAQNAVRAEEQGDDGSTVLCVHLPQLELERLLRSEGWQPEHFLAQHELAQ</sequence>
<comment type="caution">
    <text evidence="11">The sequence shown here is derived from an EMBL/GenBank/DDBJ whole genome shotgun (WGS) entry which is preliminary data.</text>
</comment>
<comment type="subunit">
    <text evidence="6">Monomer. Associates with the 50S ribosomal subunit.</text>
</comment>
<dbReference type="FunFam" id="3.40.50.300:FF:000173">
    <property type="entry name" value="GTPase HflX"/>
    <property type="match status" value="1"/>
</dbReference>
<dbReference type="Proteomes" id="UP000072660">
    <property type="component" value="Unassembled WGS sequence"/>
</dbReference>
<dbReference type="GO" id="GO:0005737">
    <property type="term" value="C:cytoplasm"/>
    <property type="evidence" value="ECO:0007669"/>
    <property type="project" value="UniProtKB-SubCell"/>
</dbReference>
<evidence type="ECO:0000256" key="6">
    <source>
        <dbReference type="HAMAP-Rule" id="MF_00900"/>
    </source>
</evidence>
<comment type="subcellular location">
    <subcellularLocation>
        <location evidence="6">Cytoplasm</location>
    </subcellularLocation>
    <text evidence="6">May associate with membranes.</text>
</comment>
<evidence type="ECO:0000256" key="8">
    <source>
        <dbReference type="PIRSR" id="PIRSR006809-2"/>
    </source>
</evidence>
<dbReference type="RefSeq" id="WP_068388648.1">
    <property type="nucleotide sequence ID" value="NZ_LSZO01000088.1"/>
</dbReference>
<evidence type="ECO:0000313" key="12">
    <source>
        <dbReference type="Proteomes" id="UP000072660"/>
    </source>
</evidence>
<name>A0A139SWB9_9GAMM</name>
<dbReference type="GO" id="GO:0005525">
    <property type="term" value="F:GTP binding"/>
    <property type="evidence" value="ECO:0007669"/>
    <property type="project" value="UniProtKB-UniRule"/>
</dbReference>
<dbReference type="PIRSF" id="PIRSF006809">
    <property type="entry name" value="GTP-binding_hflX_prd"/>
    <property type="match status" value="1"/>
</dbReference>
<evidence type="ECO:0000259" key="10">
    <source>
        <dbReference type="PROSITE" id="PS51705"/>
    </source>
</evidence>
<dbReference type="InterPro" id="IPR025121">
    <property type="entry name" value="GTPase_HflX_N"/>
</dbReference>
<dbReference type="Gene3D" id="6.10.250.2860">
    <property type="match status" value="1"/>
</dbReference>
<keyword evidence="5 6" id="KW-0342">GTP-binding</keyword>
<dbReference type="NCBIfam" id="NF008280">
    <property type="entry name" value="PRK11058.1"/>
    <property type="match status" value="1"/>
</dbReference>
<dbReference type="InterPro" id="IPR016496">
    <property type="entry name" value="GTPase_HflX"/>
</dbReference>
<dbReference type="HAMAP" id="MF_00900">
    <property type="entry name" value="GTPase_HflX"/>
    <property type="match status" value="1"/>
</dbReference>
<dbReference type="GO" id="GO:0097216">
    <property type="term" value="F:guanosine tetraphosphate binding"/>
    <property type="evidence" value="ECO:0007669"/>
    <property type="project" value="UniProtKB-ARBA"/>
</dbReference>
<accession>A0A139SWB9</accession>
<feature type="binding site" evidence="7">
    <location>
        <begin position="230"/>
        <end position="234"/>
    </location>
    <ligand>
        <name>GTP</name>
        <dbReference type="ChEBI" id="CHEBI:37565"/>
    </ligand>
</feature>
<dbReference type="Pfam" id="PF13167">
    <property type="entry name" value="GTP-bdg_N"/>
    <property type="match status" value="1"/>
</dbReference>
<reference evidence="11 12" key="1">
    <citation type="submission" date="2016-02" db="EMBL/GenBank/DDBJ databases">
        <authorList>
            <person name="Wen L."/>
            <person name="He K."/>
            <person name="Yang H."/>
        </authorList>
    </citation>
    <scope>NUCLEOTIDE SEQUENCE [LARGE SCALE GENOMIC DNA]</scope>
    <source>
        <strain evidence="11 12">CV58</strain>
    </source>
</reference>
<organism evidence="11 12">
    <name type="scientific">Ventosimonas gracilis</name>
    <dbReference type="NCBI Taxonomy" id="1680762"/>
    <lineage>
        <taxon>Bacteria</taxon>
        <taxon>Pseudomonadati</taxon>
        <taxon>Pseudomonadota</taxon>
        <taxon>Gammaproteobacteria</taxon>
        <taxon>Pseudomonadales</taxon>
        <taxon>Ventosimonadaceae</taxon>
        <taxon>Ventosimonas</taxon>
    </lineage>
</organism>
<feature type="binding site" evidence="8">
    <location>
        <position position="232"/>
    </location>
    <ligand>
        <name>Mg(2+)</name>
        <dbReference type="ChEBI" id="CHEBI:18420"/>
    </ligand>
</feature>
<comment type="similarity">
    <text evidence="6">Belongs to the TRAFAC class OBG-HflX-like GTPase superfamily. HflX GTPase family.</text>
</comment>
<evidence type="ECO:0000256" key="1">
    <source>
        <dbReference type="ARBA" id="ARBA00022490"/>
    </source>
</evidence>
<feature type="binding site" evidence="8">
    <location>
        <position position="212"/>
    </location>
    <ligand>
        <name>Mg(2+)</name>
        <dbReference type="ChEBI" id="CHEBI:18420"/>
    </ligand>
</feature>
<dbReference type="InterPro" id="IPR032305">
    <property type="entry name" value="GTP-bd_M"/>
</dbReference>
<feature type="binding site" evidence="7">
    <location>
        <begin position="205"/>
        <end position="212"/>
    </location>
    <ligand>
        <name>GTP</name>
        <dbReference type="ChEBI" id="CHEBI:37565"/>
    </ligand>
</feature>
<evidence type="ECO:0000313" key="11">
    <source>
        <dbReference type="EMBL" id="KXU38722.1"/>
    </source>
</evidence>
<dbReference type="PANTHER" id="PTHR10229">
    <property type="entry name" value="GTP-BINDING PROTEIN HFLX"/>
    <property type="match status" value="1"/>
</dbReference>
<dbReference type="SUPFAM" id="SSF52540">
    <property type="entry name" value="P-loop containing nucleoside triphosphate hydrolases"/>
    <property type="match status" value="1"/>
</dbReference>
<evidence type="ECO:0000256" key="7">
    <source>
        <dbReference type="PIRSR" id="PIRSR006809-1"/>
    </source>
</evidence>
<feature type="binding site" evidence="7">
    <location>
        <begin position="252"/>
        <end position="255"/>
    </location>
    <ligand>
        <name>GTP</name>
        <dbReference type="ChEBI" id="CHEBI:37565"/>
    </ligand>
</feature>
<keyword evidence="2 8" id="KW-0479">Metal-binding</keyword>
<comment type="function">
    <text evidence="6">GTPase that associates with the 50S ribosomal subunit and may have a role during protein synthesis or ribosome biogenesis.</text>
</comment>
<dbReference type="OrthoDB" id="9812272at2"/>
<dbReference type="GO" id="GO:0046872">
    <property type="term" value="F:metal ion binding"/>
    <property type="evidence" value="ECO:0007669"/>
    <property type="project" value="UniProtKB-KW"/>
</dbReference>
<dbReference type="InterPro" id="IPR030394">
    <property type="entry name" value="G_HFLX_dom"/>
</dbReference>
<feature type="binding site" evidence="7">
    <location>
        <begin position="318"/>
        <end position="321"/>
    </location>
    <ligand>
        <name>GTP</name>
        <dbReference type="ChEBI" id="CHEBI:37565"/>
    </ligand>
</feature>
<dbReference type="Pfam" id="PF16360">
    <property type="entry name" value="GTP-bdg_M"/>
    <property type="match status" value="1"/>
</dbReference>
<keyword evidence="3 6" id="KW-0547">Nucleotide-binding</keyword>
<gene>
    <name evidence="6" type="primary">hflX</name>
    <name evidence="11" type="ORF">AXE65_12275</name>
</gene>
<comment type="cofactor">
    <cofactor evidence="8">
        <name>Mg(2+)</name>
        <dbReference type="ChEBI" id="CHEBI:18420"/>
    </cofactor>
</comment>
<keyword evidence="12" id="KW-1185">Reference proteome</keyword>
<feature type="binding site" evidence="7">
    <location>
        <begin position="346"/>
        <end position="348"/>
    </location>
    <ligand>
        <name>GTP</name>
        <dbReference type="ChEBI" id="CHEBI:37565"/>
    </ligand>
</feature>
<dbReference type="GO" id="GO:0043022">
    <property type="term" value="F:ribosome binding"/>
    <property type="evidence" value="ECO:0007669"/>
    <property type="project" value="TreeGrafter"/>
</dbReference>
<dbReference type="CDD" id="cd01878">
    <property type="entry name" value="HflX"/>
    <property type="match status" value="1"/>
</dbReference>
<proteinExistence type="inferred from homology"/>
<keyword evidence="4 8" id="KW-0460">Magnesium</keyword>
<feature type="coiled-coil region" evidence="9">
    <location>
        <begin position="165"/>
        <end position="192"/>
    </location>
</feature>
<dbReference type="InterPro" id="IPR042108">
    <property type="entry name" value="GTPase_HflX_N_sf"/>
</dbReference>
<dbReference type="Pfam" id="PF01926">
    <property type="entry name" value="MMR_HSR1"/>
    <property type="match status" value="1"/>
</dbReference>